<sequence>MENENVRRMFLKKIVEKCMNCLDECPICYDLTPPRVFLNNCYHYYCGECIRNSQQLNSLCPLCNTKYDRFISEDDYKKYMMEIVMSDAGNFAATFEKYRKIIAPAMNESLHVIRELRKKSIEVLSKLVNMNFKDDRTLRLAAQQIEVSITTTRKPTDEQQELINEFPEDMFEDYCRVYSFIVNMEHEYIVLIRNLKQRQREIHIGKLVRILANCDSYPGIETICDLMYNYEPSKIARMVNYMYKLKKNGFRETVELLTFHSALPAEQTDAFFKHYYHNQWLDHTHFEDELVTEMVRKDGKVVAVKGNEYNRKGHLVYTGQYENGVFNGPGRKYDAERNYYEGIFEDGKKSGKFVYHTERYVLTEAMYSNDKRCGECTEYYSDGHVRSVCRYDHDEKNGPAREMDGTGGMLFKGTYANGVRTGKGCKFLGPHLCKCGIYENGVLMNWKWCYMLTVRMPMEMEGADPLYPDSYYTQEPLDLFAKDRINLFDCTKSGNNGADVRGAVGNAGNDDKNANNYFLFVNKEVLDALDAFYRRQTGPTPITGGDSCRHLTVYSNSIDEIDYEVLASVLKELGMLSRIVFRNIRFVNFMKSDVHYTATSFSFIGCSFDDFVLNTCLGQCVNDLVVRKCLGMPHMTLKGGLYNSVKEFKVKDCVDLQELYVGENNCAMVPEFVLSRGFSQLRSVELAPGSFYVSMLFSLTYLPNLETVKLGKRACRSVCTVVVTHCPKLASIEMGDEVFMNCSKWMMEGVKALETVTFSMGNMKKLSSISIKDAPSLTTVKFKLANRKAALLNLTDVNEEGVKAINKWLGH</sequence>
<reference evidence="7 8" key="1">
    <citation type="submission" date="2016-05" db="EMBL/GenBank/DDBJ databases">
        <title>Nuclear genome of Blastocystis sp. subtype 1 NandII.</title>
        <authorList>
            <person name="Gentekaki E."/>
            <person name="Curtis B."/>
            <person name="Stairs C."/>
            <person name="Eme L."/>
            <person name="Herman E."/>
            <person name="Klimes V."/>
            <person name="Arias M.C."/>
            <person name="Elias M."/>
            <person name="Hilliou F."/>
            <person name="Klute M."/>
            <person name="Malik S.-B."/>
            <person name="Pightling A."/>
            <person name="Rachubinski R."/>
            <person name="Salas D."/>
            <person name="Schlacht A."/>
            <person name="Suga H."/>
            <person name="Archibald J."/>
            <person name="Ball S.G."/>
            <person name="Clark G."/>
            <person name="Dacks J."/>
            <person name="Van Der Giezen M."/>
            <person name="Tsaousis A."/>
            <person name="Roger A."/>
        </authorList>
    </citation>
    <scope>NUCLEOTIDE SEQUENCE [LARGE SCALE GENOMIC DNA]</scope>
    <source>
        <strain evidence="8">ATCC 50177 / NandII</strain>
    </source>
</reference>
<dbReference type="InterPro" id="IPR013083">
    <property type="entry name" value="Znf_RING/FYVE/PHD"/>
</dbReference>
<keyword evidence="8" id="KW-1185">Reference proteome</keyword>
<dbReference type="Pfam" id="PF13923">
    <property type="entry name" value="zf-C3HC4_2"/>
    <property type="match status" value="1"/>
</dbReference>
<evidence type="ECO:0000256" key="1">
    <source>
        <dbReference type="ARBA" id="ARBA00022723"/>
    </source>
</evidence>
<evidence type="ECO:0000313" key="8">
    <source>
        <dbReference type="Proteomes" id="UP000078348"/>
    </source>
</evidence>
<dbReference type="InterPro" id="IPR047126">
    <property type="entry name" value="RNF141-like"/>
</dbReference>
<dbReference type="SUPFAM" id="SSF52047">
    <property type="entry name" value="RNI-like"/>
    <property type="match status" value="1"/>
</dbReference>
<keyword evidence="4" id="KW-0862">Zinc</keyword>
<dbReference type="InterPro" id="IPR003409">
    <property type="entry name" value="MORN"/>
</dbReference>
<dbReference type="Pfam" id="PF02493">
    <property type="entry name" value="MORN"/>
    <property type="match status" value="4"/>
</dbReference>
<dbReference type="GO" id="GO:0008270">
    <property type="term" value="F:zinc ion binding"/>
    <property type="evidence" value="ECO:0007669"/>
    <property type="project" value="UniProtKB-KW"/>
</dbReference>
<dbReference type="Proteomes" id="UP000078348">
    <property type="component" value="Unassembled WGS sequence"/>
</dbReference>
<dbReference type="SUPFAM" id="SSF82185">
    <property type="entry name" value="Histone H3 K4-specific methyltransferase SET7/9 N-terminal domain"/>
    <property type="match status" value="1"/>
</dbReference>
<dbReference type="PROSITE" id="PS00518">
    <property type="entry name" value="ZF_RING_1"/>
    <property type="match status" value="1"/>
</dbReference>
<dbReference type="Gene3D" id="2.20.110.10">
    <property type="entry name" value="Histone H3 K4-specific methyltransferase SET7/9 N-terminal domain"/>
    <property type="match status" value="2"/>
</dbReference>
<name>A0A196S7Z7_BLAHN</name>
<dbReference type="Gene3D" id="3.80.10.10">
    <property type="entry name" value="Ribonuclease Inhibitor"/>
    <property type="match status" value="1"/>
</dbReference>
<keyword evidence="2" id="KW-0677">Repeat</keyword>
<dbReference type="InterPro" id="IPR032675">
    <property type="entry name" value="LRR_dom_sf"/>
</dbReference>
<dbReference type="PROSITE" id="PS50089">
    <property type="entry name" value="ZF_RING_2"/>
    <property type="match status" value="1"/>
</dbReference>
<keyword evidence="3 5" id="KW-0863">Zinc-finger</keyword>
<organism evidence="7 8">
    <name type="scientific">Blastocystis sp. subtype 1 (strain ATCC 50177 / NandII)</name>
    <dbReference type="NCBI Taxonomy" id="478820"/>
    <lineage>
        <taxon>Eukaryota</taxon>
        <taxon>Sar</taxon>
        <taxon>Stramenopiles</taxon>
        <taxon>Bigyra</taxon>
        <taxon>Opalozoa</taxon>
        <taxon>Opalinata</taxon>
        <taxon>Blastocystidae</taxon>
        <taxon>Blastocystis</taxon>
    </lineage>
</organism>
<comment type="caution">
    <text evidence="7">The sequence shown here is derived from an EMBL/GenBank/DDBJ whole genome shotgun (WGS) entry which is preliminary data.</text>
</comment>
<accession>A0A196S7Z7</accession>
<evidence type="ECO:0000259" key="6">
    <source>
        <dbReference type="PROSITE" id="PS50089"/>
    </source>
</evidence>
<dbReference type="OrthoDB" id="227665at2759"/>
<dbReference type="InterPro" id="IPR017907">
    <property type="entry name" value="Znf_RING_CS"/>
</dbReference>
<proteinExistence type="predicted"/>
<protein>
    <recommendedName>
        <fullName evidence="6">RING-type domain-containing protein</fullName>
    </recommendedName>
</protein>
<dbReference type="EMBL" id="LXWW01000454">
    <property type="protein sequence ID" value="OAO13158.1"/>
    <property type="molecule type" value="Genomic_DNA"/>
</dbReference>
<evidence type="ECO:0000313" key="7">
    <source>
        <dbReference type="EMBL" id="OAO13158.1"/>
    </source>
</evidence>
<dbReference type="SUPFAM" id="SSF57850">
    <property type="entry name" value="RING/U-box"/>
    <property type="match status" value="1"/>
</dbReference>
<dbReference type="PANTHER" id="PTHR12109">
    <property type="entry name" value="RING FINGER PROTEIN 141-RELATED"/>
    <property type="match status" value="1"/>
</dbReference>
<feature type="domain" description="RING-type" evidence="6">
    <location>
        <begin position="25"/>
        <end position="64"/>
    </location>
</feature>
<evidence type="ECO:0000256" key="4">
    <source>
        <dbReference type="ARBA" id="ARBA00022833"/>
    </source>
</evidence>
<evidence type="ECO:0000256" key="5">
    <source>
        <dbReference type="PROSITE-ProRule" id="PRU00175"/>
    </source>
</evidence>
<dbReference type="InterPro" id="IPR001841">
    <property type="entry name" value="Znf_RING"/>
</dbReference>
<gene>
    <name evidence="7" type="ORF">AV274_5162</name>
</gene>
<dbReference type="SMART" id="SM00184">
    <property type="entry name" value="RING"/>
    <property type="match status" value="1"/>
</dbReference>
<evidence type="ECO:0000256" key="2">
    <source>
        <dbReference type="ARBA" id="ARBA00022737"/>
    </source>
</evidence>
<dbReference type="PANTHER" id="PTHR12109:SF5">
    <property type="entry name" value="RING-TYPE DOMAIN-CONTAINING PROTEIN"/>
    <property type="match status" value="1"/>
</dbReference>
<evidence type="ECO:0000256" key="3">
    <source>
        <dbReference type="ARBA" id="ARBA00022771"/>
    </source>
</evidence>
<dbReference type="AlphaFoldDB" id="A0A196S7Z7"/>
<keyword evidence="1" id="KW-0479">Metal-binding</keyword>
<dbReference type="Gene3D" id="3.30.40.10">
    <property type="entry name" value="Zinc/RING finger domain, C3HC4 (zinc finger)"/>
    <property type="match status" value="1"/>
</dbReference>